<dbReference type="Proteomes" id="UP000541610">
    <property type="component" value="Unassembled WGS sequence"/>
</dbReference>
<feature type="compositionally biased region" description="Polar residues" evidence="1">
    <location>
        <begin position="288"/>
        <end position="298"/>
    </location>
</feature>
<protein>
    <submittedName>
        <fullName evidence="2">Uncharacterized protein</fullName>
    </submittedName>
</protein>
<organism evidence="2 3">
    <name type="scientific">Perkinsus olseni</name>
    <name type="common">Perkinsus atlanticus</name>
    <dbReference type="NCBI Taxonomy" id="32597"/>
    <lineage>
        <taxon>Eukaryota</taxon>
        <taxon>Sar</taxon>
        <taxon>Alveolata</taxon>
        <taxon>Perkinsozoa</taxon>
        <taxon>Perkinsea</taxon>
        <taxon>Perkinsida</taxon>
        <taxon>Perkinsidae</taxon>
        <taxon>Perkinsus</taxon>
    </lineage>
</organism>
<sequence>YPHIDTNTSENEFSIGMSNQGDDSAAQTYLPDTLSQLNEAIGQLIEQQQKEKAEKDEETKHENEGCYEELWLDVIGVALPSSPPLYDTVDRELQSKLLQHARLNLKQFMEKIVEDHRAQHSSTTYGLLEAYQMEYISTASTLGNYRAGTLMRKRLNVRNVLGCMVIILPARQSKRSVLVATKKVILLPHAAAHRRIVHLGRDVKPAEMISGLIKLAKTKDLPTRVRPGHKQQGEVFVAIKIIDDIPPGKGDMPDIFAIRTRPTTLTEHEPATMAKPATPDLKAPQVKTPVSASTPQIP</sequence>
<dbReference type="AlphaFoldDB" id="A0A7J6MZA0"/>
<feature type="region of interest" description="Disordered" evidence="1">
    <location>
        <begin position="1"/>
        <end position="26"/>
    </location>
</feature>
<reference evidence="2 3" key="1">
    <citation type="submission" date="2020-04" db="EMBL/GenBank/DDBJ databases">
        <title>Perkinsus olseni comparative genomics.</title>
        <authorList>
            <person name="Bogema D.R."/>
        </authorList>
    </citation>
    <scope>NUCLEOTIDE SEQUENCE [LARGE SCALE GENOMIC DNA]</scope>
    <source>
        <strain evidence="2">00978-12</strain>
    </source>
</reference>
<evidence type="ECO:0000256" key="1">
    <source>
        <dbReference type="SAM" id="MobiDB-lite"/>
    </source>
</evidence>
<proteinExistence type="predicted"/>
<feature type="region of interest" description="Disordered" evidence="1">
    <location>
        <begin position="262"/>
        <end position="298"/>
    </location>
</feature>
<evidence type="ECO:0000313" key="2">
    <source>
        <dbReference type="EMBL" id="KAF4676962.1"/>
    </source>
</evidence>
<comment type="caution">
    <text evidence="2">The sequence shown here is derived from an EMBL/GenBank/DDBJ whole genome shotgun (WGS) entry which is preliminary data.</text>
</comment>
<feature type="non-terminal residue" evidence="2">
    <location>
        <position position="298"/>
    </location>
</feature>
<accession>A0A7J6MZA0</accession>
<dbReference type="EMBL" id="JABANP010001029">
    <property type="protein sequence ID" value="KAF4676962.1"/>
    <property type="molecule type" value="Genomic_DNA"/>
</dbReference>
<name>A0A7J6MZA0_PEROL</name>
<gene>
    <name evidence="2" type="ORF">FOZ60_000405</name>
</gene>
<evidence type="ECO:0000313" key="3">
    <source>
        <dbReference type="Proteomes" id="UP000541610"/>
    </source>
</evidence>